<dbReference type="OrthoDB" id="2104739at2759"/>
<dbReference type="EMBL" id="ML143507">
    <property type="protein sequence ID" value="TBU23375.1"/>
    <property type="molecule type" value="Genomic_DNA"/>
</dbReference>
<protein>
    <submittedName>
        <fullName evidence="1">Uncharacterized protein</fullName>
    </submittedName>
</protein>
<dbReference type="Proteomes" id="UP000292957">
    <property type="component" value="Unassembled WGS sequence"/>
</dbReference>
<evidence type="ECO:0000313" key="1">
    <source>
        <dbReference type="EMBL" id="TBU23375.1"/>
    </source>
</evidence>
<sequence length="92" mass="10259">MVVSVDLCDCFDTLELWFEPGVPNRYRFASIHPLEAIGIWKEFITFHSSNPRLPSTSSEYLSIHAACCRIAHLSGASDHFEVADFSDALPAT</sequence>
<name>A0A4Q9M8J1_9APHY</name>
<accession>A0A4Q9M8J1</accession>
<organism evidence="1">
    <name type="scientific">Dichomitus squalens</name>
    <dbReference type="NCBI Taxonomy" id="114155"/>
    <lineage>
        <taxon>Eukaryota</taxon>
        <taxon>Fungi</taxon>
        <taxon>Dikarya</taxon>
        <taxon>Basidiomycota</taxon>
        <taxon>Agaricomycotina</taxon>
        <taxon>Agaricomycetes</taxon>
        <taxon>Polyporales</taxon>
        <taxon>Polyporaceae</taxon>
        <taxon>Dichomitus</taxon>
    </lineage>
</organism>
<dbReference type="AlphaFoldDB" id="A0A4Q9M8J1"/>
<reference evidence="1" key="1">
    <citation type="submission" date="2019-01" db="EMBL/GenBank/DDBJ databases">
        <title>Draft genome sequences of three monokaryotic isolates of the white-rot basidiomycete fungus Dichomitus squalens.</title>
        <authorList>
            <consortium name="DOE Joint Genome Institute"/>
            <person name="Lopez S.C."/>
            <person name="Andreopoulos B."/>
            <person name="Pangilinan J."/>
            <person name="Lipzen A."/>
            <person name="Riley R."/>
            <person name="Ahrendt S."/>
            <person name="Ng V."/>
            <person name="Barry K."/>
            <person name="Daum C."/>
            <person name="Grigoriev I.V."/>
            <person name="Hilden K.S."/>
            <person name="Makela M.R."/>
            <person name="de Vries R.P."/>
        </authorList>
    </citation>
    <scope>NUCLEOTIDE SEQUENCE [LARGE SCALE GENOMIC DNA]</scope>
    <source>
        <strain evidence="1">OM18370.1</strain>
    </source>
</reference>
<gene>
    <name evidence="1" type="ORF">BD311DRAFT_781756</name>
</gene>
<proteinExistence type="predicted"/>